<reference evidence="1" key="1">
    <citation type="submission" date="2020-05" db="EMBL/GenBank/DDBJ databases">
        <authorList>
            <person name="Chiriac C."/>
            <person name="Salcher M."/>
            <person name="Ghai R."/>
            <person name="Kavagutti S V."/>
        </authorList>
    </citation>
    <scope>NUCLEOTIDE SEQUENCE</scope>
</reference>
<dbReference type="EMBL" id="CAEZUO010000056">
    <property type="protein sequence ID" value="CAB4609891.1"/>
    <property type="molecule type" value="Genomic_DNA"/>
</dbReference>
<proteinExistence type="predicted"/>
<dbReference type="AntiFam" id="ANF00149">
    <property type="entry name" value="Shadow ORF (opposite cshA)"/>
</dbReference>
<evidence type="ECO:0000313" key="1">
    <source>
        <dbReference type="EMBL" id="CAB4609891.1"/>
    </source>
</evidence>
<name>A0A6J6H8J8_9ZZZZ</name>
<protein>
    <submittedName>
        <fullName evidence="1">Unannotated protein</fullName>
    </submittedName>
</protein>
<sequence length="118" mass="13390">MLCVVGRAIEKTLHARKESEIGHVIGFIKNTDFNAIEFAEVLTDEIFKTTRACDNDIDTLTKCVDLRVLTNTTEDGCGAQTKSTSKRRNSCIDLQREFASGRKDERTRTERLTIELQH</sequence>
<organism evidence="1">
    <name type="scientific">freshwater metagenome</name>
    <dbReference type="NCBI Taxonomy" id="449393"/>
    <lineage>
        <taxon>unclassified sequences</taxon>
        <taxon>metagenomes</taxon>
        <taxon>ecological metagenomes</taxon>
    </lineage>
</organism>
<dbReference type="AlphaFoldDB" id="A0A6J6H8J8"/>
<gene>
    <name evidence="1" type="ORF">UFOPK1827_01201</name>
</gene>
<accession>A0A6J6H8J8</accession>